<protein>
    <submittedName>
        <fullName evidence="1">Uncharacterized protein</fullName>
    </submittedName>
</protein>
<gene>
    <name evidence="1" type="ORF">Hgul01_05182</name>
</gene>
<name>A0ABP9X7I3_9CHLR</name>
<proteinExistence type="predicted"/>
<dbReference type="EMBL" id="BAABRU010000045">
    <property type="protein sequence ID" value="GAA5531357.1"/>
    <property type="molecule type" value="Genomic_DNA"/>
</dbReference>
<accession>A0ABP9X7I3</accession>
<sequence>MQPDYYLRRPSLPSELTSIAQFEALWAEIEASNTPLDLTDLLDTPRWPFLAYLAEHKPVLFHGSGNPSLSKLVPRQANDIVAFGNQRAVYAASDGIWPIFYAILEREPQEVSLLNACFRQVKPDGSFDDPHYFFSIDDQSYKRQPWRTGTIYILPRQGFIAKPSSSKRGMTLQIMEWASLHEVAPIARLTVGPQDFPFLNQVRSHNLAQLIECANADPEGFPWLKSGY</sequence>
<organism evidence="1 2">
    <name type="scientific">Herpetosiphon gulosus</name>
    <dbReference type="NCBI Taxonomy" id="1973496"/>
    <lineage>
        <taxon>Bacteria</taxon>
        <taxon>Bacillati</taxon>
        <taxon>Chloroflexota</taxon>
        <taxon>Chloroflexia</taxon>
        <taxon>Herpetosiphonales</taxon>
        <taxon>Herpetosiphonaceae</taxon>
        <taxon>Herpetosiphon</taxon>
    </lineage>
</organism>
<comment type="caution">
    <text evidence="1">The sequence shown here is derived from an EMBL/GenBank/DDBJ whole genome shotgun (WGS) entry which is preliminary data.</text>
</comment>
<reference evidence="1 2" key="1">
    <citation type="submission" date="2024-02" db="EMBL/GenBank/DDBJ databases">
        <title>Herpetosiphon gulosus NBRC 112829.</title>
        <authorList>
            <person name="Ichikawa N."/>
            <person name="Katano-Makiyama Y."/>
            <person name="Hidaka K."/>
        </authorList>
    </citation>
    <scope>NUCLEOTIDE SEQUENCE [LARGE SCALE GENOMIC DNA]</scope>
    <source>
        <strain evidence="1 2">NBRC 112829</strain>
    </source>
</reference>
<dbReference type="Proteomes" id="UP001428290">
    <property type="component" value="Unassembled WGS sequence"/>
</dbReference>
<evidence type="ECO:0000313" key="2">
    <source>
        <dbReference type="Proteomes" id="UP001428290"/>
    </source>
</evidence>
<dbReference type="RefSeq" id="WP_345724915.1">
    <property type="nucleotide sequence ID" value="NZ_BAABRU010000045.1"/>
</dbReference>
<evidence type="ECO:0000313" key="1">
    <source>
        <dbReference type="EMBL" id="GAA5531357.1"/>
    </source>
</evidence>
<keyword evidence="2" id="KW-1185">Reference proteome</keyword>